<dbReference type="AlphaFoldDB" id="A0A9W9BIP3"/>
<protein>
    <submittedName>
        <fullName evidence="1">Uncharacterized protein</fullName>
    </submittedName>
</protein>
<keyword evidence="2" id="KW-1185">Reference proteome</keyword>
<proteinExistence type="predicted"/>
<dbReference type="EMBL" id="JAPEUR010000242">
    <property type="protein sequence ID" value="KAJ4314008.1"/>
    <property type="molecule type" value="Genomic_DNA"/>
</dbReference>
<sequence>MAVNSRRRLGEGFSTAENPYFENNIIYSLAKTEVENLNTSSAAKFTQNLAKVCDAVVESQSPNKISSRHIAEIYTLAEKVENYQMIFPGWDLFS</sequence>
<reference evidence="1" key="1">
    <citation type="submission" date="2022-10" db="EMBL/GenBank/DDBJ databases">
        <title>Tapping the CABI collections for fungal endophytes: first genome assemblies for Collariella, Neodidymelliopsis, Ascochyta clinopodiicola, Didymella pomorum, Didymosphaeria variabile, Neocosmospora piperis and Neocucurbitaria cava.</title>
        <authorList>
            <person name="Hill R."/>
        </authorList>
    </citation>
    <scope>NUCLEOTIDE SEQUENCE</scope>
    <source>
        <strain evidence="1">IMI 366586</strain>
    </source>
</reference>
<organism evidence="1 2">
    <name type="scientific">Fusarium piperis</name>
    <dbReference type="NCBI Taxonomy" id="1435070"/>
    <lineage>
        <taxon>Eukaryota</taxon>
        <taxon>Fungi</taxon>
        <taxon>Dikarya</taxon>
        <taxon>Ascomycota</taxon>
        <taxon>Pezizomycotina</taxon>
        <taxon>Sordariomycetes</taxon>
        <taxon>Hypocreomycetidae</taxon>
        <taxon>Hypocreales</taxon>
        <taxon>Nectriaceae</taxon>
        <taxon>Fusarium</taxon>
        <taxon>Fusarium solani species complex</taxon>
    </lineage>
</organism>
<gene>
    <name evidence="1" type="ORF">N0V84_009115</name>
</gene>
<dbReference type="OrthoDB" id="1862401at2759"/>
<comment type="caution">
    <text evidence="1">The sequence shown here is derived from an EMBL/GenBank/DDBJ whole genome shotgun (WGS) entry which is preliminary data.</text>
</comment>
<evidence type="ECO:0000313" key="2">
    <source>
        <dbReference type="Proteomes" id="UP001140502"/>
    </source>
</evidence>
<dbReference type="Proteomes" id="UP001140502">
    <property type="component" value="Unassembled WGS sequence"/>
</dbReference>
<name>A0A9W9BIP3_9HYPO</name>
<evidence type="ECO:0000313" key="1">
    <source>
        <dbReference type="EMBL" id="KAJ4314008.1"/>
    </source>
</evidence>
<accession>A0A9W9BIP3</accession>